<keyword evidence="1" id="KW-1133">Transmembrane helix</keyword>
<organism evidence="2 3">
    <name type="scientific">Hungatella effluvii</name>
    <dbReference type="NCBI Taxonomy" id="1096246"/>
    <lineage>
        <taxon>Bacteria</taxon>
        <taxon>Bacillati</taxon>
        <taxon>Bacillota</taxon>
        <taxon>Clostridia</taxon>
        <taxon>Lachnospirales</taxon>
        <taxon>Lachnospiraceae</taxon>
        <taxon>Hungatella</taxon>
    </lineage>
</organism>
<dbReference type="Pfam" id="PF22564">
    <property type="entry name" value="HAAS"/>
    <property type="match status" value="1"/>
</dbReference>
<proteinExistence type="predicted"/>
<comment type="caution">
    <text evidence="2">The sequence shown here is derived from an EMBL/GenBank/DDBJ whole genome shotgun (WGS) entry which is preliminary data.</text>
</comment>
<name>A0A2V3YI90_9FIRM</name>
<evidence type="ECO:0000256" key="1">
    <source>
        <dbReference type="SAM" id="Phobius"/>
    </source>
</evidence>
<dbReference type="RefSeq" id="WP_110323265.1">
    <property type="nucleotide sequence ID" value="NZ_QJKD01000006.1"/>
</dbReference>
<dbReference type="Proteomes" id="UP000248057">
    <property type="component" value="Unassembled WGS sequence"/>
</dbReference>
<feature type="transmembrane region" description="Helical" evidence="1">
    <location>
        <begin position="209"/>
        <end position="232"/>
    </location>
</feature>
<dbReference type="GeneID" id="86061873"/>
<reference evidence="2 3" key="1">
    <citation type="submission" date="2018-05" db="EMBL/GenBank/DDBJ databases">
        <title>Genomic Encyclopedia of Type Strains, Phase IV (KMG-IV): sequencing the most valuable type-strain genomes for metagenomic binning, comparative biology and taxonomic classification.</title>
        <authorList>
            <person name="Goeker M."/>
        </authorList>
    </citation>
    <scope>NUCLEOTIDE SEQUENCE [LARGE SCALE GENOMIC DNA]</scope>
    <source>
        <strain evidence="2 3">DSM 24995</strain>
    </source>
</reference>
<sequence>MNKNEFLEELNRHLLILEDEEQQDILEEYSQHIDMKVESGLSEDEAIRDFGSVKELAAQILEAYHVKAEFSGDAAKDGRKLPVKPITVHGADLRDKFARFFKKLSAAARHGAVCCYEAGKAIGRKAAYLILCPIRKIRSLLHREEKTVTIDTERKKREHRRTSAGVSGRAVPVMHTLGHSIAFAIGSCFHGIIRLCLWGLKWCWNLFMMFLALFGGLFVLGSLFCFGILIVWLFKGYPLKGLTLVMFGTVLCSGAFTCFCVSLLRMNKTNRFQAEETAVSLTEEVQDA</sequence>
<gene>
    <name evidence="2" type="ORF">DFR60_106117</name>
</gene>
<feature type="transmembrane region" description="Helical" evidence="1">
    <location>
        <begin position="177"/>
        <end position="197"/>
    </location>
</feature>
<accession>A0A2V3YI90</accession>
<dbReference type="AlphaFoldDB" id="A0A2V3YI90"/>
<protein>
    <submittedName>
        <fullName evidence="2">Uncharacterized protein DUF1700</fullName>
    </submittedName>
</protein>
<feature type="transmembrane region" description="Helical" evidence="1">
    <location>
        <begin position="244"/>
        <end position="264"/>
    </location>
</feature>
<dbReference type="EMBL" id="QJKD01000006">
    <property type="protein sequence ID" value="PXX52998.1"/>
    <property type="molecule type" value="Genomic_DNA"/>
</dbReference>
<evidence type="ECO:0000313" key="2">
    <source>
        <dbReference type="EMBL" id="PXX52998.1"/>
    </source>
</evidence>
<keyword evidence="3" id="KW-1185">Reference proteome</keyword>
<keyword evidence="1" id="KW-0812">Transmembrane</keyword>
<evidence type="ECO:0000313" key="3">
    <source>
        <dbReference type="Proteomes" id="UP000248057"/>
    </source>
</evidence>
<keyword evidence="1" id="KW-0472">Membrane</keyword>